<dbReference type="EMBL" id="JALLAZ020001658">
    <property type="protein sequence ID" value="KAL3769335.1"/>
    <property type="molecule type" value="Genomic_DNA"/>
</dbReference>
<evidence type="ECO:0000256" key="6">
    <source>
        <dbReference type="ARBA" id="ARBA00022989"/>
    </source>
</evidence>
<comment type="subcellular location">
    <subcellularLocation>
        <location evidence="1">Membrane</location>
        <topology evidence="1">Multi-pass membrane protein</topology>
    </subcellularLocation>
</comment>
<comment type="caution">
    <text evidence="11">The sequence shown here is derived from an EMBL/GenBank/DDBJ whole genome shotgun (WGS) entry which is preliminary data.</text>
</comment>
<evidence type="ECO:0000313" key="11">
    <source>
        <dbReference type="EMBL" id="KAL3769335.1"/>
    </source>
</evidence>
<gene>
    <name evidence="11" type="ORF">ACHAW5_002920</name>
</gene>
<feature type="compositionally biased region" description="Basic and acidic residues" evidence="10">
    <location>
        <begin position="539"/>
        <end position="549"/>
    </location>
</feature>
<evidence type="ECO:0000256" key="1">
    <source>
        <dbReference type="ARBA" id="ARBA00004141"/>
    </source>
</evidence>
<evidence type="ECO:0000256" key="4">
    <source>
        <dbReference type="ARBA" id="ARBA00022692"/>
    </source>
</evidence>
<evidence type="ECO:0000256" key="9">
    <source>
        <dbReference type="RuleBase" id="RU000488"/>
    </source>
</evidence>
<feature type="compositionally biased region" description="Basic and acidic residues" evidence="10">
    <location>
        <begin position="496"/>
        <end position="511"/>
    </location>
</feature>
<keyword evidence="4 8" id="KW-0812">Transmembrane</keyword>
<feature type="repeat" description="Solcar" evidence="8">
    <location>
        <begin position="364"/>
        <end position="453"/>
    </location>
</feature>
<feature type="repeat" description="Solcar" evidence="8">
    <location>
        <begin position="172"/>
        <end position="256"/>
    </location>
</feature>
<dbReference type="AlphaFoldDB" id="A0ABD3N9H1"/>
<evidence type="ECO:0000313" key="12">
    <source>
        <dbReference type="Proteomes" id="UP001530315"/>
    </source>
</evidence>
<keyword evidence="6" id="KW-1133">Transmembrane helix</keyword>
<dbReference type="Pfam" id="PF00153">
    <property type="entry name" value="Mito_carr"/>
    <property type="match status" value="3"/>
</dbReference>
<dbReference type="InterPro" id="IPR023395">
    <property type="entry name" value="MCP_dom_sf"/>
</dbReference>
<feature type="region of interest" description="Disordered" evidence="10">
    <location>
        <begin position="529"/>
        <end position="549"/>
    </location>
</feature>
<feature type="repeat" description="Solcar" evidence="8">
    <location>
        <begin position="273"/>
        <end position="355"/>
    </location>
</feature>
<dbReference type="InterPro" id="IPR002067">
    <property type="entry name" value="MCP"/>
</dbReference>
<feature type="region of interest" description="Disordered" evidence="10">
    <location>
        <begin position="129"/>
        <end position="148"/>
    </location>
</feature>
<dbReference type="PROSITE" id="PS50920">
    <property type="entry name" value="SOLCAR"/>
    <property type="match status" value="3"/>
</dbReference>
<feature type="region of interest" description="Disordered" evidence="10">
    <location>
        <begin position="492"/>
        <end position="514"/>
    </location>
</feature>
<proteinExistence type="inferred from homology"/>
<dbReference type="Proteomes" id="UP001530315">
    <property type="component" value="Unassembled WGS sequence"/>
</dbReference>
<evidence type="ECO:0008006" key="13">
    <source>
        <dbReference type="Google" id="ProtNLM"/>
    </source>
</evidence>
<evidence type="ECO:0000256" key="5">
    <source>
        <dbReference type="ARBA" id="ARBA00022737"/>
    </source>
</evidence>
<keyword evidence="7 8" id="KW-0472">Membrane</keyword>
<reference evidence="11 12" key="1">
    <citation type="submission" date="2024-10" db="EMBL/GenBank/DDBJ databases">
        <title>Updated reference genomes for cyclostephanoid diatoms.</title>
        <authorList>
            <person name="Roberts W.R."/>
            <person name="Alverson A.J."/>
        </authorList>
    </citation>
    <scope>NUCLEOTIDE SEQUENCE [LARGE SCALE GENOMIC DNA]</scope>
    <source>
        <strain evidence="11 12">AJA276-08</strain>
    </source>
</reference>
<accession>A0ABD3N9H1</accession>
<feature type="compositionally biased region" description="Basic and acidic residues" evidence="10">
    <location>
        <begin position="131"/>
        <end position="148"/>
    </location>
</feature>
<dbReference type="GO" id="GO:0016020">
    <property type="term" value="C:membrane"/>
    <property type="evidence" value="ECO:0007669"/>
    <property type="project" value="UniProtKB-SubCell"/>
</dbReference>
<dbReference type="SUPFAM" id="SSF103506">
    <property type="entry name" value="Mitochondrial carrier"/>
    <property type="match status" value="1"/>
</dbReference>
<dbReference type="Gene3D" id="1.50.40.10">
    <property type="entry name" value="Mitochondrial carrier domain"/>
    <property type="match status" value="2"/>
</dbReference>
<evidence type="ECO:0000256" key="2">
    <source>
        <dbReference type="ARBA" id="ARBA00006375"/>
    </source>
</evidence>
<name>A0ABD3N9H1_9STRA</name>
<organism evidence="11 12">
    <name type="scientific">Stephanodiscus triporus</name>
    <dbReference type="NCBI Taxonomy" id="2934178"/>
    <lineage>
        <taxon>Eukaryota</taxon>
        <taxon>Sar</taxon>
        <taxon>Stramenopiles</taxon>
        <taxon>Ochrophyta</taxon>
        <taxon>Bacillariophyta</taxon>
        <taxon>Coscinodiscophyceae</taxon>
        <taxon>Thalassiosirophycidae</taxon>
        <taxon>Stephanodiscales</taxon>
        <taxon>Stephanodiscaceae</taxon>
        <taxon>Stephanodiscus</taxon>
    </lineage>
</organism>
<sequence>MVLILLFSSYRLASPTSQSSEILSPPMHPPPPLIFFLVDTYGHNKKTTLNNMMLSIYCRRARRRASKLPIQLRGAVSFLLLLLISASTRVLVEASPLSIGIRTAIARGPHRFGASNLPRLSSHRRTFAGRLGERSGKIPSNDERDLPSEDELLTDRVHRGGGTTAIPADRRLHFWEAMICGAISRSAAQTIMHPANTMKTILQSSRKIPGQKPLTVLSFTQWKYAKTLTRGAGAQLILSIPHGAVNFAVLELVRRQMNNVVSRSRHADAMKNFGPVFDFLSSAMSTICCSVVSTPQMMICDNIMAGTYPNLFDATKSLMKDKGISGFYTGWWPGIAGKIPSYGLTWTLFEQVKLIRSKLSQRPATDFENSVMGCIASATTVCVMIPMDTVKTRLVTQLNYPDHVAYAGINDCFRRVLKEEGIGAFYRGLTPRMLSVVPMIGIQFGVYEVSDYLIAFFREMVFSNYYYFLSYIQYMKKFMLARGADTIESAAPGRASKAEMKRREEELERERSSKRRLLQEMAMEVAADDDQPFPAPYPKTKDWWAKRQA</sequence>
<evidence type="ECO:0000256" key="10">
    <source>
        <dbReference type="SAM" id="MobiDB-lite"/>
    </source>
</evidence>
<evidence type="ECO:0000256" key="7">
    <source>
        <dbReference type="ARBA" id="ARBA00023136"/>
    </source>
</evidence>
<dbReference type="PRINTS" id="PR00926">
    <property type="entry name" value="MITOCARRIER"/>
</dbReference>
<evidence type="ECO:0000256" key="3">
    <source>
        <dbReference type="ARBA" id="ARBA00022448"/>
    </source>
</evidence>
<dbReference type="InterPro" id="IPR018108">
    <property type="entry name" value="MCP_transmembrane"/>
</dbReference>
<protein>
    <recommendedName>
        <fullName evidence="13">Mitochondrial carrier protein</fullName>
    </recommendedName>
</protein>
<keyword evidence="3 9" id="KW-0813">Transport</keyword>
<keyword evidence="12" id="KW-1185">Reference proteome</keyword>
<evidence type="ECO:0000256" key="8">
    <source>
        <dbReference type="PROSITE-ProRule" id="PRU00282"/>
    </source>
</evidence>
<comment type="similarity">
    <text evidence="2 9">Belongs to the mitochondrial carrier (TC 2.A.29) family.</text>
</comment>
<dbReference type="PANTHER" id="PTHR45667">
    <property type="entry name" value="S-ADENOSYLMETHIONINE MITOCHONDRIAL CARRIER PROTEIN"/>
    <property type="match status" value="1"/>
</dbReference>
<keyword evidence="5" id="KW-0677">Repeat</keyword>